<gene>
    <name evidence="1" type="ORF">ALC62_07738</name>
</gene>
<dbReference type="EMBL" id="KQ977600">
    <property type="protein sequence ID" value="KYN01556.1"/>
    <property type="molecule type" value="Genomic_DNA"/>
</dbReference>
<accession>A0A195CLF9</accession>
<dbReference type="Proteomes" id="UP000078542">
    <property type="component" value="Unassembled WGS sequence"/>
</dbReference>
<feature type="non-terminal residue" evidence="1">
    <location>
        <position position="1"/>
    </location>
</feature>
<sequence length="77" mass="8690">PSPRPYQFSLFPLVPQHAHVSRGCVGARARSLTQWHTSGLILHRAIVSKRLLARCRHYVSKTRNPKTTAIAWSSCAR</sequence>
<reference evidence="1 2" key="1">
    <citation type="submission" date="2016-03" db="EMBL/GenBank/DDBJ databases">
        <title>Cyphomyrmex costatus WGS genome.</title>
        <authorList>
            <person name="Nygaard S."/>
            <person name="Hu H."/>
            <person name="Boomsma J."/>
            <person name="Zhang G."/>
        </authorList>
    </citation>
    <scope>NUCLEOTIDE SEQUENCE [LARGE SCALE GENOMIC DNA]</scope>
    <source>
        <strain evidence="1">MS0001</strain>
        <tissue evidence="1">Whole body</tissue>
    </source>
</reference>
<proteinExistence type="predicted"/>
<evidence type="ECO:0000313" key="1">
    <source>
        <dbReference type="EMBL" id="KYN01556.1"/>
    </source>
</evidence>
<protein>
    <submittedName>
        <fullName evidence="1">Uncharacterized protein</fullName>
    </submittedName>
</protein>
<name>A0A195CLF9_9HYME</name>
<keyword evidence="2" id="KW-1185">Reference proteome</keyword>
<dbReference type="AlphaFoldDB" id="A0A195CLF9"/>
<evidence type="ECO:0000313" key="2">
    <source>
        <dbReference type="Proteomes" id="UP000078542"/>
    </source>
</evidence>
<organism evidence="1 2">
    <name type="scientific">Cyphomyrmex costatus</name>
    <dbReference type="NCBI Taxonomy" id="456900"/>
    <lineage>
        <taxon>Eukaryota</taxon>
        <taxon>Metazoa</taxon>
        <taxon>Ecdysozoa</taxon>
        <taxon>Arthropoda</taxon>
        <taxon>Hexapoda</taxon>
        <taxon>Insecta</taxon>
        <taxon>Pterygota</taxon>
        <taxon>Neoptera</taxon>
        <taxon>Endopterygota</taxon>
        <taxon>Hymenoptera</taxon>
        <taxon>Apocrita</taxon>
        <taxon>Aculeata</taxon>
        <taxon>Formicoidea</taxon>
        <taxon>Formicidae</taxon>
        <taxon>Myrmicinae</taxon>
        <taxon>Cyphomyrmex</taxon>
    </lineage>
</organism>